<dbReference type="GO" id="GO:0016020">
    <property type="term" value="C:membrane"/>
    <property type="evidence" value="ECO:0007669"/>
    <property type="project" value="UniProtKB-SubCell"/>
</dbReference>
<keyword evidence="5" id="KW-1185">Reference proteome</keyword>
<name>I3CF17_9GAMM</name>
<dbReference type="Proteomes" id="UP000005744">
    <property type="component" value="Unassembled WGS sequence"/>
</dbReference>
<protein>
    <submittedName>
        <fullName evidence="4">SPFH domain-containing protein</fullName>
    </submittedName>
</protein>
<dbReference type="RefSeq" id="WP_002684954.1">
    <property type="nucleotide sequence ID" value="NZ_JH600070.1"/>
</dbReference>
<proteinExistence type="predicted"/>
<feature type="domain" description="Band 7" evidence="3">
    <location>
        <begin position="8"/>
        <end position="190"/>
    </location>
</feature>
<evidence type="ECO:0000256" key="2">
    <source>
        <dbReference type="SAM" id="Coils"/>
    </source>
</evidence>
<dbReference type="InterPro" id="IPR001107">
    <property type="entry name" value="Band_7"/>
</dbReference>
<gene>
    <name evidence="4" type="ORF">BegalDRAFT_1314</name>
</gene>
<feature type="coiled-coil region" evidence="2">
    <location>
        <begin position="215"/>
        <end position="242"/>
    </location>
</feature>
<reference evidence="4 5" key="1">
    <citation type="submission" date="2011-11" db="EMBL/GenBank/DDBJ databases">
        <title>Improved High-Quality Draft sequence of Beggiatoa alba B18lD.</title>
        <authorList>
            <consortium name="US DOE Joint Genome Institute"/>
            <person name="Lucas S."/>
            <person name="Han J."/>
            <person name="Lapidus A."/>
            <person name="Cheng J.-F."/>
            <person name="Goodwin L."/>
            <person name="Pitluck S."/>
            <person name="Peters L."/>
            <person name="Mikhailova N."/>
            <person name="Held B."/>
            <person name="Detter J.C."/>
            <person name="Han C."/>
            <person name="Tapia R."/>
            <person name="Land M."/>
            <person name="Hauser L."/>
            <person name="Kyrpides N."/>
            <person name="Ivanova N."/>
            <person name="Pagani I."/>
            <person name="Samuel K."/>
            <person name="Teske A."/>
            <person name="Mueller J."/>
            <person name="Woyke T."/>
        </authorList>
    </citation>
    <scope>NUCLEOTIDE SEQUENCE [LARGE SCALE GENOMIC DNA]</scope>
    <source>
        <strain evidence="4 5">B18LD</strain>
    </source>
</reference>
<dbReference type="EMBL" id="JH600070">
    <property type="protein sequence ID" value="EIJ42210.1"/>
    <property type="molecule type" value="Genomic_DNA"/>
</dbReference>
<dbReference type="eggNOG" id="COG0330">
    <property type="taxonomic scope" value="Bacteria"/>
</dbReference>
<dbReference type="SUPFAM" id="SSF117892">
    <property type="entry name" value="Band 7/SPFH domain"/>
    <property type="match status" value="1"/>
</dbReference>
<accession>I3CF17</accession>
<evidence type="ECO:0000259" key="3">
    <source>
        <dbReference type="Pfam" id="PF01145"/>
    </source>
</evidence>
<dbReference type="AlphaFoldDB" id="I3CF17"/>
<evidence type="ECO:0000313" key="4">
    <source>
        <dbReference type="EMBL" id="EIJ42210.1"/>
    </source>
</evidence>
<keyword evidence="2" id="KW-0175">Coiled coil</keyword>
<dbReference type="Pfam" id="PF01145">
    <property type="entry name" value="Band_7"/>
    <property type="match status" value="1"/>
</dbReference>
<dbReference type="InterPro" id="IPR036013">
    <property type="entry name" value="Band_7/SPFH_dom_sf"/>
</dbReference>
<comment type="subcellular location">
    <subcellularLocation>
        <location evidence="1">Membrane</location>
        <topology evidence="1">Single-pass membrane protein</topology>
    </subcellularLocation>
</comment>
<dbReference type="OrthoDB" id="3469168at2"/>
<dbReference type="HOGENOM" id="CLU_069124_0_0_6"/>
<dbReference type="Gene3D" id="3.30.479.30">
    <property type="entry name" value="Band 7 domain"/>
    <property type="match status" value="1"/>
</dbReference>
<dbReference type="STRING" id="395493.BegalDRAFT_1314"/>
<evidence type="ECO:0000313" key="5">
    <source>
        <dbReference type="Proteomes" id="UP000005744"/>
    </source>
</evidence>
<evidence type="ECO:0000256" key="1">
    <source>
        <dbReference type="ARBA" id="ARBA00004167"/>
    </source>
</evidence>
<sequence length="342" mass="38494">MFGIRFIKTQPTTYLIQYVKGKIKREGRGLAFFYFEPTTSLVAVPLESVDVPFIFYQTTSDYQEITIQGQVTYRTIDPTKLAQLVNFTLDRKGRAYISNDPEKLPQRIINTVQVLMQSALRDSRLRETLVAADSLVETVKQGLIQSKEVQTLGLEILNLSILSIKPNPDTTRALEADVRENLLREADQAVYARRNAAVEQERAIRENELNTEIAVENKKRQIREAQIEADRVIQEKQQALQEADMRGKVVLETEKKQLVVLQVENLQREADARAYSLTVTMQALAGVDAKVLQALASIDMNPAQLVALAFRDLADSADKIGQLNVSPELLNSLLHSAQQGKK</sequence>
<organism evidence="4 5">
    <name type="scientific">Beggiatoa alba B18LD</name>
    <dbReference type="NCBI Taxonomy" id="395493"/>
    <lineage>
        <taxon>Bacteria</taxon>
        <taxon>Pseudomonadati</taxon>
        <taxon>Pseudomonadota</taxon>
        <taxon>Gammaproteobacteria</taxon>
        <taxon>Thiotrichales</taxon>
        <taxon>Thiotrichaceae</taxon>
        <taxon>Beggiatoa</taxon>
    </lineage>
</organism>